<comment type="subcellular location">
    <subcellularLocation>
        <location evidence="1 7">Cell membrane</location>
        <topology evidence="1 7">Multi-pass membrane protein</topology>
    </subcellularLocation>
</comment>
<keyword evidence="5 7" id="KW-1133">Transmembrane helix</keyword>
<evidence type="ECO:0000313" key="10">
    <source>
        <dbReference type="Proteomes" id="UP001597541"/>
    </source>
</evidence>
<evidence type="ECO:0000256" key="6">
    <source>
        <dbReference type="ARBA" id="ARBA00023136"/>
    </source>
</evidence>
<evidence type="ECO:0000256" key="1">
    <source>
        <dbReference type="ARBA" id="ARBA00004651"/>
    </source>
</evidence>
<keyword evidence="3" id="KW-1003">Cell membrane</keyword>
<reference evidence="10" key="1">
    <citation type="journal article" date="2019" name="Int. J. Syst. Evol. Microbiol.">
        <title>The Global Catalogue of Microorganisms (GCM) 10K type strain sequencing project: providing services to taxonomists for standard genome sequencing and annotation.</title>
        <authorList>
            <consortium name="The Broad Institute Genomics Platform"/>
            <consortium name="The Broad Institute Genome Sequencing Center for Infectious Disease"/>
            <person name="Wu L."/>
            <person name="Ma J."/>
        </authorList>
    </citation>
    <scope>NUCLEOTIDE SEQUENCE [LARGE SCALE GENOMIC DNA]</scope>
    <source>
        <strain evidence="10">KCTC 3950</strain>
    </source>
</reference>
<comment type="similarity">
    <text evidence="7">Belongs to the binding-protein-dependent transport system permease family.</text>
</comment>
<dbReference type="Pfam" id="PF00528">
    <property type="entry name" value="BPD_transp_1"/>
    <property type="match status" value="1"/>
</dbReference>
<protein>
    <submittedName>
        <fullName evidence="9">ABC transporter permease subunit</fullName>
    </submittedName>
</protein>
<evidence type="ECO:0000256" key="5">
    <source>
        <dbReference type="ARBA" id="ARBA00022989"/>
    </source>
</evidence>
<evidence type="ECO:0000259" key="8">
    <source>
        <dbReference type="PROSITE" id="PS50928"/>
    </source>
</evidence>
<dbReference type="PANTHER" id="PTHR30465:SF44">
    <property type="entry name" value="ABC-TYPE DIPEPTIDE_OLIGOPEPTIDE TRANSPORT SYSTEM, PERMEASE COMPONENT"/>
    <property type="match status" value="1"/>
</dbReference>
<dbReference type="InterPro" id="IPR035906">
    <property type="entry name" value="MetI-like_sf"/>
</dbReference>
<evidence type="ECO:0000256" key="2">
    <source>
        <dbReference type="ARBA" id="ARBA00022448"/>
    </source>
</evidence>
<sequence>MKSVVSRLTPLLVSVAGAVLFALFPVLVQADAGGLAFQWKAAAETVTRYVSGLPGGESFQYELSGAQRSFFEDIGSYWQPSFTYVLTAAVGSILLGLAGAVVLYRSKRLRNLLDAVVVIPDFVIMIALQLFVVFFYKSTGVLLARVATFMSDEPAVALPLASMVIVPTFYVLRNLSVHIEEALTADYIRTIKAKGFSRPYILVKHMLPNVLPFLKADLPKFLGIIMSNLFIVEYFYNVHGITKLMMRSGREFSLVLNCLFTFMALYGLILVLVKGLIALLEKGVRR</sequence>
<dbReference type="InterPro" id="IPR000515">
    <property type="entry name" value="MetI-like"/>
</dbReference>
<comment type="caution">
    <text evidence="9">The sequence shown here is derived from an EMBL/GenBank/DDBJ whole genome shotgun (WGS) entry which is preliminary data.</text>
</comment>
<feature type="transmembrane region" description="Helical" evidence="7">
    <location>
        <begin position="82"/>
        <end position="104"/>
    </location>
</feature>
<gene>
    <name evidence="9" type="ORF">ACFSUF_00560</name>
</gene>
<evidence type="ECO:0000256" key="4">
    <source>
        <dbReference type="ARBA" id="ARBA00022692"/>
    </source>
</evidence>
<evidence type="ECO:0000256" key="7">
    <source>
        <dbReference type="RuleBase" id="RU363032"/>
    </source>
</evidence>
<keyword evidence="2 7" id="KW-0813">Transport</keyword>
<dbReference type="PANTHER" id="PTHR30465">
    <property type="entry name" value="INNER MEMBRANE ABC TRANSPORTER"/>
    <property type="match status" value="1"/>
</dbReference>
<feature type="domain" description="ABC transmembrane type-1" evidence="8">
    <location>
        <begin position="78"/>
        <end position="281"/>
    </location>
</feature>
<feature type="transmembrane region" description="Helical" evidence="7">
    <location>
        <begin position="221"/>
        <end position="239"/>
    </location>
</feature>
<feature type="transmembrane region" description="Helical" evidence="7">
    <location>
        <begin position="259"/>
        <end position="280"/>
    </location>
</feature>
<dbReference type="SUPFAM" id="SSF161098">
    <property type="entry name" value="MetI-like"/>
    <property type="match status" value="1"/>
</dbReference>
<dbReference type="PROSITE" id="PS50928">
    <property type="entry name" value="ABC_TM1"/>
    <property type="match status" value="1"/>
</dbReference>
<dbReference type="Gene3D" id="1.10.3720.10">
    <property type="entry name" value="MetI-like"/>
    <property type="match status" value="1"/>
</dbReference>
<feature type="transmembrane region" description="Helical" evidence="7">
    <location>
        <begin position="156"/>
        <end position="172"/>
    </location>
</feature>
<evidence type="ECO:0000313" key="9">
    <source>
        <dbReference type="EMBL" id="MFD2610907.1"/>
    </source>
</evidence>
<keyword evidence="10" id="KW-1185">Reference proteome</keyword>
<evidence type="ECO:0000256" key="3">
    <source>
        <dbReference type="ARBA" id="ARBA00022475"/>
    </source>
</evidence>
<feature type="transmembrane region" description="Helical" evidence="7">
    <location>
        <begin position="116"/>
        <end position="136"/>
    </location>
</feature>
<dbReference type="EMBL" id="JBHUME010000002">
    <property type="protein sequence ID" value="MFD2610907.1"/>
    <property type="molecule type" value="Genomic_DNA"/>
</dbReference>
<dbReference type="RefSeq" id="WP_377599069.1">
    <property type="nucleotide sequence ID" value="NZ_JBHUME010000002.1"/>
</dbReference>
<proteinExistence type="inferred from homology"/>
<organism evidence="9 10">
    <name type="scientific">Paenibacillus gansuensis</name>
    <dbReference type="NCBI Taxonomy" id="306542"/>
    <lineage>
        <taxon>Bacteria</taxon>
        <taxon>Bacillati</taxon>
        <taxon>Bacillota</taxon>
        <taxon>Bacilli</taxon>
        <taxon>Bacillales</taxon>
        <taxon>Paenibacillaceae</taxon>
        <taxon>Paenibacillus</taxon>
    </lineage>
</organism>
<accession>A0ABW5P6J8</accession>
<dbReference type="Proteomes" id="UP001597541">
    <property type="component" value="Unassembled WGS sequence"/>
</dbReference>
<name>A0ABW5P6J8_9BACL</name>
<dbReference type="CDD" id="cd06261">
    <property type="entry name" value="TM_PBP2"/>
    <property type="match status" value="1"/>
</dbReference>
<keyword evidence="4 7" id="KW-0812">Transmembrane</keyword>
<keyword evidence="6 7" id="KW-0472">Membrane</keyword>